<proteinExistence type="inferred from homology"/>
<dbReference type="SUPFAM" id="SSF51445">
    <property type="entry name" value="(Trans)glycosidases"/>
    <property type="match status" value="1"/>
</dbReference>
<accession>A0A5P8JQJ2</accession>
<protein>
    <recommendedName>
        <fullName evidence="3">beta-N-acetylhexosaminidase</fullName>
        <ecNumber evidence="3">3.2.1.52</ecNumber>
    </recommendedName>
</protein>
<comment type="catalytic activity">
    <reaction evidence="1">
        <text>Hydrolysis of terminal non-reducing N-acetyl-D-hexosamine residues in N-acetyl-beta-D-hexosaminides.</text>
        <dbReference type="EC" id="3.2.1.52"/>
    </reaction>
</comment>
<dbReference type="Pfam" id="PF00933">
    <property type="entry name" value="Glyco_hydro_3"/>
    <property type="match status" value="1"/>
</dbReference>
<name>A0A5P8JQJ2_9LACO</name>
<evidence type="ECO:0000256" key="4">
    <source>
        <dbReference type="ARBA" id="ARBA00022801"/>
    </source>
</evidence>
<dbReference type="PANTHER" id="PTHR30480:SF13">
    <property type="entry name" value="BETA-HEXOSAMINIDASE"/>
    <property type="match status" value="1"/>
</dbReference>
<gene>
    <name evidence="7" type="ORF">LM010_08005</name>
</gene>
<evidence type="ECO:0000313" key="8">
    <source>
        <dbReference type="Proteomes" id="UP000388452"/>
    </source>
</evidence>
<dbReference type="InterPro" id="IPR036962">
    <property type="entry name" value="Glyco_hydro_3_N_sf"/>
</dbReference>
<dbReference type="GO" id="GO:0009254">
    <property type="term" value="P:peptidoglycan turnover"/>
    <property type="evidence" value="ECO:0007669"/>
    <property type="project" value="TreeGrafter"/>
</dbReference>
<dbReference type="EMBL" id="CP045068">
    <property type="protein sequence ID" value="QFQ91368.1"/>
    <property type="molecule type" value="Genomic_DNA"/>
</dbReference>
<dbReference type="AlphaFoldDB" id="A0A5P8JQJ2"/>
<evidence type="ECO:0000256" key="2">
    <source>
        <dbReference type="ARBA" id="ARBA00005336"/>
    </source>
</evidence>
<evidence type="ECO:0000256" key="1">
    <source>
        <dbReference type="ARBA" id="ARBA00001231"/>
    </source>
</evidence>
<dbReference type="InterPro" id="IPR017853">
    <property type="entry name" value="GH"/>
</dbReference>
<sequence length="475" mass="51235">MRTKRKGGNLMKCWGIGAVAMGLAMGLALTTKQPVSAVGREQITTADLKQKIDQMSSDEQIGQLFVSHVPATTAQARADVAKYHLGGLVLFGRDFQAGSAETLKQTIDGYQAAAKVPLLIATDQEGGTVSRLSDSPSYQNTNFPSPQDAYEAGGMSSVLYQAKLTAQALKYVGVNWNFAPIADVATSSSNYIYDRTFGKDYQQTADYIKQVVPVMQQQGVGATLKHFPGYGSAGDTHTGFAKTSTPYAELAKKDLLPFKAGIDAGVDGIMVTHIVMQAIDDTYPASLSHKVITGVLRQKLGYQGVIITDGLEMGAIGQFKRAHNIASIDVLALQAGDDALLAEDYATQIPAIKAAIKAHHLTTEQIKAADLHLLQLKNKLGLLKADDYIQPKLQLSQYQLQKKSATASVQVTMPGVKANTKLNVYAKHQLVGTLKLPKSGELAMKVSRTQKVQKLTFKMAGHEFDQHLWIAARAN</sequence>
<dbReference type="InterPro" id="IPR050226">
    <property type="entry name" value="NagZ_Beta-hexosaminidase"/>
</dbReference>
<comment type="similarity">
    <text evidence="2">Belongs to the glycosyl hydrolase 3 family.</text>
</comment>
<reference evidence="7 8" key="1">
    <citation type="submission" date="2019-10" db="EMBL/GenBank/DDBJ databases">
        <title>Genome sequencing of Lactobacillus manihotivorans.</title>
        <authorList>
            <person name="Kim K."/>
        </authorList>
    </citation>
    <scope>NUCLEOTIDE SEQUENCE [LARGE SCALE GENOMIC DNA]</scope>
    <source>
        <strain evidence="7 8">LM010</strain>
    </source>
</reference>
<keyword evidence="5" id="KW-0326">Glycosidase</keyword>
<keyword evidence="4" id="KW-0378">Hydrolase</keyword>
<evidence type="ECO:0000259" key="6">
    <source>
        <dbReference type="Pfam" id="PF00933"/>
    </source>
</evidence>
<dbReference type="EC" id="3.2.1.52" evidence="3"/>
<dbReference type="PANTHER" id="PTHR30480">
    <property type="entry name" value="BETA-HEXOSAMINIDASE-RELATED"/>
    <property type="match status" value="1"/>
</dbReference>
<dbReference type="Proteomes" id="UP000388452">
    <property type="component" value="Chromosome"/>
</dbReference>
<dbReference type="GO" id="GO:0004563">
    <property type="term" value="F:beta-N-acetylhexosaminidase activity"/>
    <property type="evidence" value="ECO:0007669"/>
    <property type="project" value="UniProtKB-EC"/>
</dbReference>
<organism evidence="7 8">
    <name type="scientific">Lacticaseibacillus manihotivorans</name>
    <dbReference type="NCBI Taxonomy" id="88233"/>
    <lineage>
        <taxon>Bacteria</taxon>
        <taxon>Bacillati</taxon>
        <taxon>Bacillota</taxon>
        <taxon>Bacilli</taxon>
        <taxon>Lactobacillales</taxon>
        <taxon>Lactobacillaceae</taxon>
        <taxon>Lacticaseibacillus</taxon>
    </lineage>
</organism>
<evidence type="ECO:0000256" key="3">
    <source>
        <dbReference type="ARBA" id="ARBA00012663"/>
    </source>
</evidence>
<evidence type="ECO:0000313" key="7">
    <source>
        <dbReference type="EMBL" id="QFQ91368.1"/>
    </source>
</evidence>
<feature type="domain" description="Glycoside hydrolase family 3 N-terminal" evidence="6">
    <location>
        <begin position="58"/>
        <end position="375"/>
    </location>
</feature>
<dbReference type="GO" id="GO:0005975">
    <property type="term" value="P:carbohydrate metabolic process"/>
    <property type="evidence" value="ECO:0007669"/>
    <property type="project" value="InterPro"/>
</dbReference>
<dbReference type="Gene3D" id="3.20.20.300">
    <property type="entry name" value="Glycoside hydrolase, family 3, N-terminal domain"/>
    <property type="match status" value="1"/>
</dbReference>
<dbReference type="InterPro" id="IPR001764">
    <property type="entry name" value="Glyco_hydro_3_N"/>
</dbReference>
<evidence type="ECO:0000256" key="5">
    <source>
        <dbReference type="ARBA" id="ARBA00023295"/>
    </source>
</evidence>